<keyword evidence="2" id="KW-1185">Reference proteome</keyword>
<evidence type="ECO:0000313" key="2">
    <source>
        <dbReference type="Proteomes" id="UP000532194"/>
    </source>
</evidence>
<accession>A0A7Y0EPL0</accession>
<gene>
    <name evidence="1" type="ORF">G1C95_1305</name>
</gene>
<dbReference type="RefSeq" id="WP_169172143.1">
    <property type="nucleotide sequence ID" value="NZ_JAAIII010000003.1"/>
</dbReference>
<organism evidence="1 2">
    <name type="scientific">Bifidobacterium oedipodis</name>
    <dbReference type="NCBI Taxonomy" id="2675322"/>
    <lineage>
        <taxon>Bacteria</taxon>
        <taxon>Bacillati</taxon>
        <taxon>Actinomycetota</taxon>
        <taxon>Actinomycetes</taxon>
        <taxon>Bifidobacteriales</taxon>
        <taxon>Bifidobacteriaceae</taxon>
        <taxon>Bifidobacterium</taxon>
    </lineage>
</organism>
<dbReference type="Gene3D" id="2.70.98.70">
    <property type="match status" value="1"/>
</dbReference>
<reference evidence="1 2" key="1">
    <citation type="submission" date="2020-02" db="EMBL/GenBank/DDBJ databases">
        <title>Characterization of phylogenetic diversity of novel bifidobacterial species isolated in Czech ZOOs.</title>
        <authorList>
            <person name="Lugli G.A."/>
            <person name="Vera N.B."/>
            <person name="Ventura M."/>
        </authorList>
    </citation>
    <scope>NUCLEOTIDE SEQUENCE [LARGE SCALE GENOMIC DNA]</scope>
    <source>
        <strain evidence="1 2">DSM 109957</strain>
    </source>
</reference>
<dbReference type="Proteomes" id="UP000532194">
    <property type="component" value="Unassembled WGS sequence"/>
</dbReference>
<evidence type="ECO:0000313" key="1">
    <source>
        <dbReference type="EMBL" id="NMM94118.1"/>
    </source>
</evidence>
<comment type="caution">
    <text evidence="1">The sequence shown here is derived from an EMBL/GenBank/DDBJ whole genome shotgun (WGS) entry which is preliminary data.</text>
</comment>
<proteinExistence type="predicted"/>
<name>A0A7Y0EPL0_9BIFI</name>
<dbReference type="AlphaFoldDB" id="A0A7Y0EPL0"/>
<dbReference type="EMBL" id="JAAIII010000003">
    <property type="protein sequence ID" value="NMM94118.1"/>
    <property type="molecule type" value="Genomic_DNA"/>
</dbReference>
<sequence>MVTPGVDYAEQAWREGRKVPLPAAGEPVPPYARRSDFTEPITQRRAVVVTDDYVLLVDYLHGDADHQYDCLFHADGLQSLTVVPVDGVADVAAADGAAVAHQPTYLCDDLADSDHFAVSPELTYLGHEPMLDPSPLSSGQFITDCHRFDAHNVGAVKASFAADMAALNDLGWFARQRTTGNTPGIMHMDIWSVAPDAREVVVGCDPEYYQTQQQLHYRVITDGTQQADGQFGAWIFGRDDIDVALNGANELMLETVSGPYVWQTGMIEPKPFNPVPALFWGDACVETASGERIALADLPCSFENVRPVREANRDYEGGPVKIEGKRMATSVPASPEDISSPAVVHVDLSGVDAVRFVASIGADTPIGSEHDRRRTLDFRTAGREARFVTVMEQHEGTPMVRAVSQEGNDTVVRLADGRTQRITISDPTLDKPVITLSEE</sequence>
<protein>
    <submittedName>
        <fullName evidence="1">Uncharacterized protein</fullName>
    </submittedName>
</protein>